<proteinExistence type="predicted"/>
<evidence type="ECO:0000313" key="1">
    <source>
        <dbReference type="EMBL" id="AKO61727.1"/>
    </source>
</evidence>
<reference evidence="1 2" key="1">
    <citation type="submission" date="2015-05" db="EMBL/GenBank/DDBJ databases">
        <authorList>
            <person name="Liu X."/>
            <person name="Tong Y."/>
            <person name="Huang Y."/>
            <person name="Fan H."/>
            <person name="An X."/>
            <person name="Mi Z."/>
            <person name="Zhang Z."/>
        </authorList>
    </citation>
    <scope>NUCLEOTIDE SEQUENCE [LARGE SCALE GENOMIC DNA]</scope>
</reference>
<evidence type="ECO:0000313" key="2">
    <source>
        <dbReference type="Proteomes" id="UP000224291"/>
    </source>
</evidence>
<accession>A0A0H4INX7</accession>
<dbReference type="RefSeq" id="YP_010077920.1">
    <property type="nucleotide sequence ID" value="NC_054952.1"/>
</dbReference>
<organism evidence="1 2">
    <name type="scientific">Stenotrophomonas phage IME-SM1</name>
    <dbReference type="NCBI Taxonomy" id="1654717"/>
    <lineage>
        <taxon>Viruses</taxon>
        <taxon>Duplodnaviria</taxon>
        <taxon>Heunggongvirae</taxon>
        <taxon>Uroviricota</taxon>
        <taxon>Caudoviricetes</taxon>
        <taxon>Menderavirus</taxon>
        <taxon>Menderavirus IMESM1</taxon>
    </lineage>
</organism>
<name>A0A0H4INX7_9CAUD</name>
<evidence type="ECO:0008006" key="3">
    <source>
        <dbReference type="Google" id="ProtNLM"/>
    </source>
</evidence>
<dbReference type="EMBL" id="KR560069">
    <property type="protein sequence ID" value="AKO61727.1"/>
    <property type="molecule type" value="Genomic_DNA"/>
</dbReference>
<protein>
    <recommendedName>
        <fullName evidence="3">DNA recombination-mediator protein A</fullName>
    </recommendedName>
</protein>
<sequence length="167" mass="18717">MKRYAGIGSRKTPLAIQDVMTDIAKDLNGIDYWLVSGAAEGADQAFERGAGYKKEIWLPEKGWHGHRSELIVTRDAYDLAEDFHPAWDYLDANEKALIARDGHQVLGADLETPVDFIICWTPDGKMKGGTAQALRLAKAYKIPYYNMGDRGASYDTLLKFLETYVRA</sequence>
<dbReference type="GeneID" id="65066828"/>
<keyword evidence="2" id="KW-1185">Reference proteome</keyword>
<dbReference type="KEGG" id="vg:65066828"/>
<dbReference type="Proteomes" id="UP000224291">
    <property type="component" value="Segment"/>
</dbReference>